<evidence type="ECO:0000256" key="1">
    <source>
        <dbReference type="SAM" id="MobiDB-lite"/>
    </source>
</evidence>
<evidence type="ECO:0000313" key="3">
    <source>
        <dbReference type="Proteomes" id="UP000735302"/>
    </source>
</evidence>
<dbReference type="EMBL" id="BLXT01000816">
    <property type="protein sequence ID" value="GFN80315.1"/>
    <property type="molecule type" value="Genomic_DNA"/>
</dbReference>
<feature type="region of interest" description="Disordered" evidence="1">
    <location>
        <begin position="65"/>
        <end position="94"/>
    </location>
</feature>
<organism evidence="2 3">
    <name type="scientific">Plakobranchus ocellatus</name>
    <dbReference type="NCBI Taxonomy" id="259542"/>
    <lineage>
        <taxon>Eukaryota</taxon>
        <taxon>Metazoa</taxon>
        <taxon>Spiralia</taxon>
        <taxon>Lophotrochozoa</taxon>
        <taxon>Mollusca</taxon>
        <taxon>Gastropoda</taxon>
        <taxon>Heterobranchia</taxon>
        <taxon>Euthyneura</taxon>
        <taxon>Panpulmonata</taxon>
        <taxon>Sacoglossa</taxon>
        <taxon>Placobranchoidea</taxon>
        <taxon>Plakobranchidae</taxon>
        <taxon>Plakobranchus</taxon>
    </lineage>
</organism>
<keyword evidence="3" id="KW-1185">Reference proteome</keyword>
<name>A0AAV3XZD9_9GAST</name>
<sequence length="112" mass="12153">MKVVKGLSEADCCGRQNCDRRCHFGQAPCLKGLASSFVRPPWNTPKNSKSRPYFLCRLVRASRLRAGSPTTDGGEGKGDNPQPHAIQGRSESVLRSLDLTPPSHAWSLSSSS</sequence>
<dbReference type="AlphaFoldDB" id="A0AAV3XZD9"/>
<reference evidence="2 3" key="1">
    <citation type="journal article" date="2021" name="Elife">
        <title>Chloroplast acquisition without the gene transfer in kleptoplastic sea slugs, Plakobranchus ocellatus.</title>
        <authorList>
            <person name="Maeda T."/>
            <person name="Takahashi S."/>
            <person name="Yoshida T."/>
            <person name="Shimamura S."/>
            <person name="Takaki Y."/>
            <person name="Nagai Y."/>
            <person name="Toyoda A."/>
            <person name="Suzuki Y."/>
            <person name="Arimoto A."/>
            <person name="Ishii H."/>
            <person name="Satoh N."/>
            <person name="Nishiyama T."/>
            <person name="Hasebe M."/>
            <person name="Maruyama T."/>
            <person name="Minagawa J."/>
            <person name="Obokata J."/>
            <person name="Shigenobu S."/>
        </authorList>
    </citation>
    <scope>NUCLEOTIDE SEQUENCE [LARGE SCALE GENOMIC DNA]</scope>
</reference>
<gene>
    <name evidence="2" type="ORF">PoB_000682100</name>
</gene>
<protein>
    <submittedName>
        <fullName evidence="2">Uncharacterized protein</fullName>
    </submittedName>
</protein>
<accession>A0AAV3XZD9</accession>
<comment type="caution">
    <text evidence="2">The sequence shown here is derived from an EMBL/GenBank/DDBJ whole genome shotgun (WGS) entry which is preliminary data.</text>
</comment>
<dbReference type="Proteomes" id="UP000735302">
    <property type="component" value="Unassembled WGS sequence"/>
</dbReference>
<proteinExistence type="predicted"/>
<evidence type="ECO:0000313" key="2">
    <source>
        <dbReference type="EMBL" id="GFN80315.1"/>
    </source>
</evidence>